<dbReference type="Pfam" id="PF01578">
    <property type="entry name" value="Cytochrom_C_asm"/>
    <property type="match status" value="1"/>
</dbReference>
<reference evidence="9 10" key="1">
    <citation type="submission" date="2020-12" db="EMBL/GenBank/DDBJ databases">
        <title>Aureibaculum luteum sp. nov. and Aureibaculum flavum sp. nov., novel members of the family Flavobacteriaceae isolated from Antarctic intertidal sediments.</title>
        <authorList>
            <person name="He X."/>
            <person name="Zhang X."/>
        </authorList>
    </citation>
    <scope>NUCLEOTIDE SEQUENCE [LARGE SCALE GENOMIC DNA]</scope>
    <source>
        <strain evidence="9 10">A20</strain>
    </source>
</reference>
<dbReference type="Pfam" id="PF05140">
    <property type="entry name" value="ResB"/>
    <property type="match status" value="1"/>
</dbReference>
<name>A0ABS0WLM6_9FLAO</name>
<feature type="transmembrane region" description="Helical" evidence="6">
    <location>
        <begin position="48"/>
        <end position="66"/>
    </location>
</feature>
<evidence type="ECO:0000256" key="6">
    <source>
        <dbReference type="SAM" id="Phobius"/>
    </source>
</evidence>
<keyword evidence="2 6" id="KW-0812">Transmembrane</keyword>
<feature type="domain" description="Cytochrome c assembly protein" evidence="7">
    <location>
        <begin position="822"/>
        <end position="1026"/>
    </location>
</feature>
<dbReference type="RefSeq" id="WP_198839700.1">
    <property type="nucleotide sequence ID" value="NZ_JAEHFJ010000001.1"/>
</dbReference>
<feature type="transmembrane region" description="Helical" evidence="6">
    <location>
        <begin position="78"/>
        <end position="98"/>
    </location>
</feature>
<evidence type="ECO:0000256" key="5">
    <source>
        <dbReference type="ARBA" id="ARBA00023136"/>
    </source>
</evidence>
<evidence type="ECO:0000256" key="4">
    <source>
        <dbReference type="ARBA" id="ARBA00022989"/>
    </source>
</evidence>
<comment type="caution">
    <text evidence="9">The sequence shown here is derived from an EMBL/GenBank/DDBJ whole genome shotgun (WGS) entry which is preliminary data.</text>
</comment>
<keyword evidence="3" id="KW-0201">Cytochrome c-type biogenesis</keyword>
<keyword evidence="4 6" id="KW-1133">Transmembrane helix</keyword>
<gene>
    <name evidence="9" type="primary">ccsA</name>
    <name evidence="9" type="ORF">JBL43_01405</name>
</gene>
<feature type="domain" description="ResB-like" evidence="8">
    <location>
        <begin position="363"/>
        <end position="435"/>
    </location>
</feature>
<accession>A0ABS0WLM6</accession>
<dbReference type="InterPro" id="IPR007816">
    <property type="entry name" value="ResB-like_domain"/>
</dbReference>
<feature type="transmembrane region" description="Helical" evidence="6">
    <location>
        <begin position="7"/>
        <end position="28"/>
    </location>
</feature>
<feature type="transmembrane region" description="Helical" evidence="6">
    <location>
        <begin position="489"/>
        <end position="508"/>
    </location>
</feature>
<protein>
    <submittedName>
        <fullName evidence="9">Cytochrome c biogenesis protein CcsA</fullName>
    </submittedName>
</protein>
<feature type="transmembrane region" description="Helical" evidence="6">
    <location>
        <begin position="1040"/>
        <end position="1058"/>
    </location>
</feature>
<feature type="transmembrane region" description="Helical" evidence="6">
    <location>
        <begin position="828"/>
        <end position="844"/>
    </location>
</feature>
<dbReference type="InterPro" id="IPR045062">
    <property type="entry name" value="Cyt_c_biogenesis_CcsA/CcmC"/>
</dbReference>
<dbReference type="EMBL" id="JAEHFJ010000001">
    <property type="protein sequence ID" value="MBJ2172873.1"/>
    <property type="molecule type" value="Genomic_DNA"/>
</dbReference>
<dbReference type="InterPro" id="IPR002541">
    <property type="entry name" value="Cyt_c_assembly"/>
</dbReference>
<keyword evidence="10" id="KW-1185">Reference proteome</keyword>
<sequence length="1072" mass="121789">MKKIYNILFSTRLTAILFVVFGASMGIATFIENDYGTQASKALVYNSWWFQLTMLIFVGNFIGNIFRYRLLRKEKISVLMFHLAFIVIIVGAAITRYISYEAIMPIQEGETTNLMLSEKTTLNVHVDDGSEAREINKLYYFTPEIGSETRFIPLVSRFFNFLRGGNNFSLKADFRDKPVTVNYVSFLPNAFEKFEADTTNASGGEEFLHFVESGGGGRHDHYIKKGEVANIHNALVAFENQTEGAVNIFTENDTLRIKSPFEGNYMVMATQATGTIVKDSVQVFNLRALHNIGSLQFVVPEKGTKGKLVEVSSENKEEHPADKLTIEVVTKNDKKIVDLYGYKYAATPPEMFSMDGLNFRISYGAKQLQLPFSIKLNDFQLDRYPGSNSPKSYASEITVMDNGENFDFRVFMNNILIHKGFKFFQSSYTITDEYEETHLSVNHDAVGTWVTYLGYSLLYTGLIMILFSKTSRFADLRRMLNKIKKKKEALTILILMFSGLTFAQGSHIQHGMSKVQVDSTLTAQKVSVEHAQRFGSLIIQDENGRMKPVNTFTSELLRKVSKKDTYNGMNANQVAVSMVTNPRIWMSVPFIYVKSANTKLRDILGVPEDQEYLRLSDMFTDRGEYKLSEEVEKAYKKKIKNKFEESVLNVDGRVTLLYQAIINGSIFKFFPLQNEENNKWFSYVEHKLAGFTGTDSLYVANIIPLYSGSLKLATSKNEYSKANEFLESIHKYQHKFGGAVMPSDRKVELEIFYNKYDIFKSLFMYYMYGALFLFIVVMVQIFNGSTLVNKLVKAGIIIIAGLFIYHTVGLGIRWYISGHAPWSNGYESMIYIAWATMLFGLLFGKKSALTVAATTFVTSMILMIAHWNWMDPSIGTLVPVLDSYWLMIHVAIIVASYGPFTIGMILGLISLVLFAITTKNNKKKIDLAIKEITVINEMSITIGLIMLTIGNFLGGMWANESWGRYWGWDPKETWALVSIMVYAFVLHMRIVPGLRSRFTFNMVAVFAYTTILMTYLGVNHLLSGLHSYATGDAAPIPNEIWGWLIVSAIISILAYIKYKKYYKKPSSRDLKK</sequence>
<keyword evidence="5 6" id="KW-0472">Membrane</keyword>
<proteinExistence type="predicted"/>
<evidence type="ECO:0000313" key="9">
    <source>
        <dbReference type="EMBL" id="MBJ2172873.1"/>
    </source>
</evidence>
<feature type="transmembrane region" description="Helical" evidence="6">
    <location>
        <begin position="938"/>
        <end position="958"/>
    </location>
</feature>
<evidence type="ECO:0000259" key="7">
    <source>
        <dbReference type="Pfam" id="PF01578"/>
    </source>
</evidence>
<feature type="transmembrane region" description="Helical" evidence="6">
    <location>
        <begin position="794"/>
        <end position="816"/>
    </location>
</feature>
<evidence type="ECO:0000259" key="8">
    <source>
        <dbReference type="Pfam" id="PF05140"/>
    </source>
</evidence>
<feature type="transmembrane region" description="Helical" evidence="6">
    <location>
        <begin position="763"/>
        <end position="782"/>
    </location>
</feature>
<dbReference type="PANTHER" id="PTHR30071">
    <property type="entry name" value="HEME EXPORTER PROTEIN C"/>
    <property type="match status" value="1"/>
</dbReference>
<feature type="transmembrane region" description="Helical" evidence="6">
    <location>
        <begin position="851"/>
        <end position="869"/>
    </location>
</feature>
<evidence type="ECO:0000256" key="3">
    <source>
        <dbReference type="ARBA" id="ARBA00022748"/>
    </source>
</evidence>
<feature type="transmembrane region" description="Helical" evidence="6">
    <location>
        <begin position="884"/>
        <end position="917"/>
    </location>
</feature>
<organism evidence="9 10">
    <name type="scientific">Aureibaculum flavum</name>
    <dbReference type="NCBI Taxonomy" id="2795986"/>
    <lineage>
        <taxon>Bacteria</taxon>
        <taxon>Pseudomonadati</taxon>
        <taxon>Bacteroidota</taxon>
        <taxon>Flavobacteriia</taxon>
        <taxon>Flavobacteriales</taxon>
        <taxon>Flavobacteriaceae</taxon>
        <taxon>Aureibaculum</taxon>
    </lineage>
</organism>
<evidence type="ECO:0000256" key="1">
    <source>
        <dbReference type="ARBA" id="ARBA00004141"/>
    </source>
</evidence>
<feature type="transmembrane region" description="Helical" evidence="6">
    <location>
        <begin position="449"/>
        <end position="468"/>
    </location>
</feature>
<comment type="subcellular location">
    <subcellularLocation>
        <location evidence="1">Membrane</location>
        <topology evidence="1">Multi-pass membrane protein</topology>
    </subcellularLocation>
</comment>
<dbReference type="Proteomes" id="UP000623301">
    <property type="component" value="Unassembled WGS sequence"/>
</dbReference>
<feature type="transmembrane region" description="Helical" evidence="6">
    <location>
        <begin position="973"/>
        <end position="991"/>
    </location>
</feature>
<evidence type="ECO:0000256" key="2">
    <source>
        <dbReference type="ARBA" id="ARBA00022692"/>
    </source>
</evidence>
<feature type="transmembrane region" description="Helical" evidence="6">
    <location>
        <begin position="998"/>
        <end position="1018"/>
    </location>
</feature>
<evidence type="ECO:0000313" key="10">
    <source>
        <dbReference type="Proteomes" id="UP000623301"/>
    </source>
</evidence>
<dbReference type="PANTHER" id="PTHR30071:SF1">
    <property type="entry name" value="CYTOCHROME B_B6 PROTEIN-RELATED"/>
    <property type="match status" value="1"/>
</dbReference>